<evidence type="ECO:0000256" key="6">
    <source>
        <dbReference type="SAM" id="Phobius"/>
    </source>
</evidence>
<sequence>MSRPATATSATGTGKRTITVAWLALSAITVISWWLAPGHSGDPPVPSIPITVAVVVLGFVKCRMIIRYFMEVRTAPRWLGRSTDAWLLVLWTAILVIYLW</sequence>
<proteinExistence type="predicted"/>
<feature type="transmembrane region" description="Helical" evidence="6">
    <location>
        <begin position="20"/>
        <end position="36"/>
    </location>
</feature>
<evidence type="ECO:0000256" key="2">
    <source>
        <dbReference type="ARBA" id="ARBA00022475"/>
    </source>
</evidence>
<evidence type="ECO:0000256" key="5">
    <source>
        <dbReference type="ARBA" id="ARBA00023136"/>
    </source>
</evidence>
<feature type="transmembrane region" description="Helical" evidence="6">
    <location>
        <begin position="48"/>
        <end position="66"/>
    </location>
</feature>
<gene>
    <name evidence="7" type="ORF">NCTC10437_03876</name>
</gene>
<protein>
    <recommendedName>
        <fullName evidence="9">Prokaryotic cytochrome C oxidase subunit IV family protein</fullName>
    </recommendedName>
</protein>
<keyword evidence="4 6" id="KW-1133">Transmembrane helix</keyword>
<dbReference type="Proteomes" id="UP000279306">
    <property type="component" value="Chromosome"/>
</dbReference>
<evidence type="ECO:0000256" key="1">
    <source>
        <dbReference type="ARBA" id="ARBA00004651"/>
    </source>
</evidence>
<reference evidence="7 8" key="1">
    <citation type="submission" date="2018-12" db="EMBL/GenBank/DDBJ databases">
        <authorList>
            <consortium name="Pathogen Informatics"/>
        </authorList>
    </citation>
    <scope>NUCLEOTIDE SEQUENCE [LARGE SCALE GENOMIC DNA]</scope>
    <source>
        <strain evidence="7 8">NCTC10437</strain>
    </source>
</reference>
<dbReference type="OrthoDB" id="8595054at2"/>
<dbReference type="RefSeq" id="WP_048632006.1">
    <property type="nucleotide sequence ID" value="NZ_CVQQ01000005.1"/>
</dbReference>
<organism evidence="7 8">
    <name type="scientific">Mycolicibacterium aurum</name>
    <name type="common">Mycobacterium aurum</name>
    <dbReference type="NCBI Taxonomy" id="1791"/>
    <lineage>
        <taxon>Bacteria</taxon>
        <taxon>Bacillati</taxon>
        <taxon>Actinomycetota</taxon>
        <taxon>Actinomycetes</taxon>
        <taxon>Mycobacteriales</taxon>
        <taxon>Mycobacteriaceae</taxon>
        <taxon>Mycolicibacterium</taxon>
    </lineage>
</organism>
<evidence type="ECO:0000313" key="8">
    <source>
        <dbReference type="Proteomes" id="UP000279306"/>
    </source>
</evidence>
<evidence type="ECO:0000256" key="3">
    <source>
        <dbReference type="ARBA" id="ARBA00022692"/>
    </source>
</evidence>
<dbReference type="STRING" id="1791.GCA_001049355_02090"/>
<evidence type="ECO:0000313" key="7">
    <source>
        <dbReference type="EMBL" id="VEG56874.1"/>
    </source>
</evidence>
<name>A0A3S4TDR9_MYCAU</name>
<dbReference type="GO" id="GO:0005886">
    <property type="term" value="C:plasma membrane"/>
    <property type="evidence" value="ECO:0007669"/>
    <property type="project" value="UniProtKB-SubCell"/>
</dbReference>
<keyword evidence="8" id="KW-1185">Reference proteome</keyword>
<dbReference type="AlphaFoldDB" id="A0A3S4TDR9"/>
<keyword evidence="2" id="KW-1003">Cell membrane</keyword>
<comment type="subcellular location">
    <subcellularLocation>
        <location evidence="1">Cell membrane</location>
        <topology evidence="1">Multi-pass membrane protein</topology>
    </subcellularLocation>
</comment>
<dbReference type="InterPro" id="IPR005171">
    <property type="entry name" value="Cyt_c_oxidase_su4_prok"/>
</dbReference>
<evidence type="ECO:0000256" key="4">
    <source>
        <dbReference type="ARBA" id="ARBA00022989"/>
    </source>
</evidence>
<dbReference type="KEGG" id="mauu:NCTC10437_03876"/>
<accession>A0A3S4TDR9</accession>
<dbReference type="Pfam" id="PF03626">
    <property type="entry name" value="COX4_pro"/>
    <property type="match status" value="1"/>
</dbReference>
<keyword evidence="5 6" id="KW-0472">Membrane</keyword>
<feature type="transmembrane region" description="Helical" evidence="6">
    <location>
        <begin position="78"/>
        <end position="99"/>
    </location>
</feature>
<evidence type="ECO:0008006" key="9">
    <source>
        <dbReference type="Google" id="ProtNLM"/>
    </source>
</evidence>
<dbReference type="EMBL" id="LR134356">
    <property type="protein sequence ID" value="VEG56874.1"/>
    <property type="molecule type" value="Genomic_DNA"/>
</dbReference>
<keyword evidence="3 6" id="KW-0812">Transmembrane</keyword>